<dbReference type="SUPFAM" id="SSF51430">
    <property type="entry name" value="NAD(P)-linked oxidoreductase"/>
    <property type="match status" value="1"/>
</dbReference>
<evidence type="ECO:0000256" key="1">
    <source>
        <dbReference type="ARBA" id="ARBA00006515"/>
    </source>
</evidence>
<protein>
    <recommendedName>
        <fullName evidence="4">NADP-dependent oxidoreductase domain-containing protein</fullName>
    </recommendedName>
</protein>
<keyword evidence="2" id="KW-0521">NADP</keyword>
<dbReference type="InterPro" id="IPR036812">
    <property type="entry name" value="NAD(P)_OxRdtase_dom_sf"/>
</dbReference>
<keyword evidence="3" id="KW-0560">Oxidoreductase</keyword>
<dbReference type="InterPro" id="IPR023210">
    <property type="entry name" value="NADP_OxRdtase_dom"/>
</dbReference>
<accession>A0A7S0D342</accession>
<feature type="domain" description="NADP-dependent oxidoreductase" evidence="4">
    <location>
        <begin position="77"/>
        <end position="393"/>
    </location>
</feature>
<dbReference type="PANTHER" id="PTHR43150">
    <property type="entry name" value="HYPERKINETIC, ISOFORM M"/>
    <property type="match status" value="1"/>
</dbReference>
<dbReference type="PANTHER" id="PTHR43150:SF2">
    <property type="entry name" value="HYPERKINETIC, ISOFORM M"/>
    <property type="match status" value="1"/>
</dbReference>
<proteinExistence type="inferred from homology"/>
<sequence length="416" mass="46059">MVSRITRLQGLFRGPPSNVLSSQGGSVLSKWKMPMRLGVGIGAGMGLLGCSGALAEESDNKMAYRMLGNTGLQVSVLSYGFWATFGAKDDLKGDSGIDMAKKCLQAARKGGINLFDNAEAYGMGRAEKIMGEAIRQLREEDPELWRRSEIILTTKIFWGGDGVNEKGLSRKHVMEGVNAACKRLQTNYVDLVFCHRPDPLTPTETVVRAMTDVIRSGKATAWGTSEWSAQQITEAVWIARQYGLEPPQFEQPQYHMFHRQRFETEYHPLYFPPYNYGTTIWSPLASGLLTGKYNKSIPPGSRMATKQYSWLKNRLQEWKAEGKLDKVQELSDMGASELGCSTAQLAIAWCVKNPNVSTVLLGATKPKQIEENLGAMGVARKLTPQHMAKIDGILGNKPPAYRGYNGEGQREIKSKI</sequence>
<dbReference type="Pfam" id="PF00248">
    <property type="entry name" value="Aldo_ket_red"/>
    <property type="match status" value="1"/>
</dbReference>
<dbReference type="PRINTS" id="PR01577">
    <property type="entry name" value="KCNABCHANNEL"/>
</dbReference>
<gene>
    <name evidence="5" type="ORF">LAMO00422_LOCUS6638</name>
</gene>
<evidence type="ECO:0000256" key="2">
    <source>
        <dbReference type="ARBA" id="ARBA00022857"/>
    </source>
</evidence>
<dbReference type="AlphaFoldDB" id="A0A7S0D342"/>
<dbReference type="InterPro" id="IPR005399">
    <property type="entry name" value="K_chnl_volt-dep_bsu_KCNAB-rel"/>
</dbReference>
<evidence type="ECO:0000256" key="3">
    <source>
        <dbReference type="ARBA" id="ARBA00023002"/>
    </source>
</evidence>
<comment type="similarity">
    <text evidence="1">Belongs to the shaker potassium channel beta subunit family.</text>
</comment>
<dbReference type="Gene3D" id="3.20.20.100">
    <property type="entry name" value="NADP-dependent oxidoreductase domain"/>
    <property type="match status" value="1"/>
</dbReference>
<evidence type="ECO:0000259" key="4">
    <source>
        <dbReference type="Pfam" id="PF00248"/>
    </source>
</evidence>
<reference evidence="5" key="1">
    <citation type="submission" date="2021-01" db="EMBL/GenBank/DDBJ databases">
        <authorList>
            <person name="Corre E."/>
            <person name="Pelletier E."/>
            <person name="Niang G."/>
            <person name="Scheremetjew M."/>
            <person name="Finn R."/>
            <person name="Kale V."/>
            <person name="Holt S."/>
            <person name="Cochrane G."/>
            <person name="Meng A."/>
            <person name="Brown T."/>
            <person name="Cohen L."/>
        </authorList>
    </citation>
    <scope>NUCLEOTIDE SEQUENCE</scope>
    <source>
        <strain evidence="5">CCMP2058</strain>
    </source>
</reference>
<organism evidence="5">
    <name type="scientific">Amorphochlora amoebiformis</name>
    <dbReference type="NCBI Taxonomy" id="1561963"/>
    <lineage>
        <taxon>Eukaryota</taxon>
        <taxon>Sar</taxon>
        <taxon>Rhizaria</taxon>
        <taxon>Cercozoa</taxon>
        <taxon>Chlorarachniophyceae</taxon>
        <taxon>Amorphochlora</taxon>
    </lineage>
</organism>
<dbReference type="GO" id="GO:0016491">
    <property type="term" value="F:oxidoreductase activity"/>
    <property type="evidence" value="ECO:0007669"/>
    <property type="project" value="UniProtKB-KW"/>
</dbReference>
<name>A0A7S0D342_9EUKA</name>
<evidence type="ECO:0000313" key="5">
    <source>
        <dbReference type="EMBL" id="CAD8442191.1"/>
    </source>
</evidence>
<dbReference type="EMBL" id="HBEM01009461">
    <property type="protein sequence ID" value="CAD8442191.1"/>
    <property type="molecule type" value="Transcribed_RNA"/>
</dbReference>